<accession>A0A6J5RYW2</accession>
<name>A0A6J5RYW2_9CAUD</name>
<sequence length="637" mass="69230">MSKQNQPNKWEKYKKPRSVDNVDLDLSRWQKYKVSKPIEVEPIVNEPEGDAWIPFLGKSALKGTADVADMPANLAHLAERGGRYGLDYLRKQAGREPMFDQGVDNDYFSPNNVDRPSKWLNQAADNLGVDITPHASSPLQHMVGLGTEFATSAFIPGLNAVKGASIIDRFRKGYKAAKIAAPLGATVAALEESGVDPLVANIAAIPTTAGIGKIARGTANIGKPILKTVTSPRQIYYAAGRKALGLTPSKINLPAAQAARDLGVELPASVFTSSPQAALADQFIQKTPFIGEKLTQKYVTGKQQIEQALEDIYNKTGAKRTPEIDSQIAHLYNKASTTLPEGAAIKPQNTLGALEEVKVVSDMPSKGERELLNWVNDYKNKISPTISSNYGNIKIPLQEREVSKLIGTKQSLNSPDSPIRWNHPEANVRNRLIPVHSGIKKDIAEYGKTNPEWYNEYYTKADKLFGEVANREKLEKILGEKAINHATHDLSYNALAKSINSPEQQKLLNQMSKRGQLDKETLDKIQKLGTVSSALAIKSKNLPNPSGTAPMLTFIGLVASAFTDPVTVASTIFKGGSSLVAIRNLLTDKKFLDAAIKIAENPNKPNVLANASLKSRMKSITGTSSPAILSDLLSKSQ</sequence>
<gene>
    <name evidence="1" type="ORF">UFOVP1311_17</name>
</gene>
<evidence type="ECO:0000313" key="1">
    <source>
        <dbReference type="EMBL" id="CAB4197475.1"/>
    </source>
</evidence>
<protein>
    <submittedName>
        <fullName evidence="1">Uncharacterized protein</fullName>
    </submittedName>
</protein>
<reference evidence="1" key="1">
    <citation type="submission" date="2020-05" db="EMBL/GenBank/DDBJ databases">
        <authorList>
            <person name="Chiriac C."/>
            <person name="Salcher M."/>
            <person name="Ghai R."/>
            <person name="Kavagutti S V."/>
        </authorList>
    </citation>
    <scope>NUCLEOTIDE SEQUENCE</scope>
</reference>
<organism evidence="1">
    <name type="scientific">uncultured Caudovirales phage</name>
    <dbReference type="NCBI Taxonomy" id="2100421"/>
    <lineage>
        <taxon>Viruses</taxon>
        <taxon>Duplodnaviria</taxon>
        <taxon>Heunggongvirae</taxon>
        <taxon>Uroviricota</taxon>
        <taxon>Caudoviricetes</taxon>
        <taxon>Peduoviridae</taxon>
        <taxon>Maltschvirus</taxon>
        <taxon>Maltschvirus maltsch</taxon>
    </lineage>
</organism>
<dbReference type="EMBL" id="LR797257">
    <property type="protein sequence ID" value="CAB4197475.1"/>
    <property type="molecule type" value="Genomic_DNA"/>
</dbReference>
<proteinExistence type="predicted"/>